<dbReference type="SUPFAM" id="SSF50249">
    <property type="entry name" value="Nucleic acid-binding proteins"/>
    <property type="match status" value="2"/>
</dbReference>
<protein>
    <submittedName>
        <fullName evidence="2">RNB domain-containing ribonuclease</fullName>
    </submittedName>
</protein>
<reference evidence="2 3" key="1">
    <citation type="submission" date="2020-05" db="EMBL/GenBank/DDBJ databases">
        <title>Horizontal transmission and recombination maintain forever young bacterial symbiont genomes.</title>
        <authorList>
            <person name="Russell S.L."/>
            <person name="Pepper-Tunick E."/>
            <person name="Svedberg J."/>
            <person name="Byrne A."/>
            <person name="Ruelas Castillo J."/>
            <person name="Vollmers C."/>
            <person name="Beinart R.A."/>
            <person name="Corbett-Detig R."/>
        </authorList>
    </citation>
    <scope>NUCLEOTIDE SEQUENCE [LARGE SCALE GENOMIC DNA]</scope>
    <source>
        <strain evidence="2">Monterey_2004</strain>
    </source>
</reference>
<dbReference type="AlphaFoldDB" id="A0A853GDD5"/>
<dbReference type="InterPro" id="IPR012340">
    <property type="entry name" value="NA-bd_OB-fold"/>
</dbReference>
<dbReference type="Gene3D" id="2.40.50.140">
    <property type="entry name" value="Nucleic acid-binding proteins"/>
    <property type="match status" value="1"/>
</dbReference>
<dbReference type="GO" id="GO:0000932">
    <property type="term" value="C:P-body"/>
    <property type="evidence" value="ECO:0007669"/>
    <property type="project" value="TreeGrafter"/>
</dbReference>
<gene>
    <name evidence="2" type="ORF">H0A74_04570</name>
</gene>
<name>A0A853GDD5_9GAMM</name>
<evidence type="ECO:0000313" key="3">
    <source>
        <dbReference type="Proteomes" id="UP000525329"/>
    </source>
</evidence>
<dbReference type="InterPro" id="IPR050180">
    <property type="entry name" value="RNR_Ribonuclease"/>
</dbReference>
<sequence length="603" mass="68863">MINSLVSYKGKPARIIKQTMHKFVLEFADGSSRLVRAKDFRFIHSEFAQIDNACTYTYADMSVFEDLQEELLTLEEVTQWLFDEYNAKNAWCSCVLIEDGLYFYWQKDKVFIRPTCQVESIRTKRDAKIIETKNLKHCADNIANNILDEQDLPYIRDIEKVALNQSKHAKILSKIGVENIPESAYRLLLNLNYFKPSFNPYPTRNNILKDDQINASIVKVKRVDLTHLSSYAIDNFDSNDADDAISIDGDKIWIHIADVSLIATTGSELDAYAQKRASNLYLPEQIIHMLPISVTKMCALGLTETSHALSIGFTLELGEINNIEVVRSIIKVTNISYDNADGMLVSNEYLSKLQSITKAHKQYRYKNGAISLNLPSIDIRFRQGRVLIRQQRLSKSRELVAEMMVMAGRVVAQFAVDNDIVMPYTIQDKGGFSQEILDNQDRLSLSESFKATKFFKRSATSIKNLPHFGLGVKAYLRITSPLRRYLDLFAHQQLSRFIKGEDTLNKENVKKVIGIHNTTMSSVGRTIRSSNEHYKCVYLLDNPLWRGDSFVVDIRGDKVLLMIPELGMMTQIRFKILPQLDEKITLKVTTVDLVDCSANFKSI</sequence>
<dbReference type="InterPro" id="IPR001900">
    <property type="entry name" value="RNase_II/R"/>
</dbReference>
<dbReference type="Pfam" id="PF23161">
    <property type="entry name" value="HTH_RNase_II"/>
    <property type="match status" value="1"/>
</dbReference>
<dbReference type="PANTHER" id="PTHR23355:SF42">
    <property type="entry name" value="RIBONUCLEASE II, CHLOROPLASTIC_MITOCHONDRIAL"/>
    <property type="match status" value="1"/>
</dbReference>
<comment type="caution">
    <text evidence="2">The sequence shown here is derived from an EMBL/GenBank/DDBJ whole genome shotgun (WGS) entry which is preliminary data.</text>
</comment>
<accession>A0A853GDD5</accession>
<evidence type="ECO:0000259" key="1">
    <source>
        <dbReference type="SMART" id="SM00955"/>
    </source>
</evidence>
<dbReference type="Proteomes" id="UP000525329">
    <property type="component" value="Unassembled WGS sequence"/>
</dbReference>
<dbReference type="SMART" id="SM00955">
    <property type="entry name" value="RNB"/>
    <property type="match status" value="1"/>
</dbReference>
<organism evidence="2 3">
    <name type="scientific">Candidatus Vesicomyosocius endoextente</name>
    <dbReference type="NCBI Taxonomy" id="2738853"/>
    <lineage>
        <taxon>Bacteria</taxon>
        <taxon>Pseudomonadati</taxon>
        <taxon>Pseudomonadota</taxon>
        <taxon>Gammaproteobacteria</taxon>
        <taxon>Candidatus Pseudothioglobaceae</taxon>
        <taxon>Candidatus Vesicomyidisocius</taxon>
    </lineage>
</organism>
<dbReference type="GO" id="GO:0000175">
    <property type="term" value="F:3'-5'-RNA exonuclease activity"/>
    <property type="evidence" value="ECO:0007669"/>
    <property type="project" value="TreeGrafter"/>
</dbReference>
<dbReference type="EMBL" id="JACCHU010000002">
    <property type="protein sequence ID" value="NYT52820.1"/>
    <property type="molecule type" value="Genomic_DNA"/>
</dbReference>
<dbReference type="GO" id="GO:0003723">
    <property type="term" value="F:RNA binding"/>
    <property type="evidence" value="ECO:0007669"/>
    <property type="project" value="InterPro"/>
</dbReference>
<dbReference type="InterPro" id="IPR056404">
    <property type="entry name" value="HTH_RNase_II"/>
</dbReference>
<evidence type="ECO:0000313" key="2">
    <source>
        <dbReference type="EMBL" id="NYT52820.1"/>
    </source>
</evidence>
<dbReference type="Gene3D" id="1.10.10.10">
    <property type="entry name" value="Winged helix-like DNA-binding domain superfamily/Winged helix DNA-binding domain"/>
    <property type="match status" value="1"/>
</dbReference>
<dbReference type="InterPro" id="IPR036388">
    <property type="entry name" value="WH-like_DNA-bd_sf"/>
</dbReference>
<dbReference type="GO" id="GO:0006402">
    <property type="term" value="P:mRNA catabolic process"/>
    <property type="evidence" value="ECO:0007669"/>
    <property type="project" value="TreeGrafter"/>
</dbReference>
<feature type="domain" description="RNB" evidence="1">
    <location>
        <begin position="222"/>
        <end position="500"/>
    </location>
</feature>
<dbReference type="PANTHER" id="PTHR23355">
    <property type="entry name" value="RIBONUCLEASE"/>
    <property type="match status" value="1"/>
</dbReference>
<dbReference type="Pfam" id="PF00773">
    <property type="entry name" value="RNB"/>
    <property type="match status" value="1"/>
</dbReference>
<proteinExistence type="predicted"/>